<feature type="compositionally biased region" description="Low complexity" evidence="1">
    <location>
        <begin position="84"/>
        <end position="97"/>
    </location>
</feature>
<sequence>MGSLRNPVGPLPSSIYWRRRAVALSLLALLAVVILWSVSSGGGGGSKGSGNDKGAHPAPSITPGPGSSGPAISTAPGGRDESPGSSASSSSGSTAGSSSGGGAGGSSDGAGNGGADGGGSASGGGAGAVGGGSSDGGTARQVPAGSSLPVCAPGQLKLTARSMKNEYAPGEKPRVEISVQNTTASTCKADLGPKGAVLVVTDSGDSRVWASDDCPSGSGSALYQVPGNATITHIVAWDRTRSAARCATPAPGGPGPGTYLFEVQATGLPVARAPFSLKKD</sequence>
<feature type="compositionally biased region" description="Gly residues" evidence="1">
    <location>
        <begin position="98"/>
        <end position="135"/>
    </location>
</feature>
<dbReference type="EMBL" id="CP108253">
    <property type="protein sequence ID" value="WTU41098.1"/>
    <property type="molecule type" value="Genomic_DNA"/>
</dbReference>
<accession>A0AAU2H259</accession>
<evidence type="ECO:0000313" key="2">
    <source>
        <dbReference type="EMBL" id="WTU41098.1"/>
    </source>
</evidence>
<organism evidence="2">
    <name type="scientific">Streptomyces sp. NBC_00060</name>
    <dbReference type="NCBI Taxonomy" id="2975636"/>
    <lineage>
        <taxon>Bacteria</taxon>
        <taxon>Bacillati</taxon>
        <taxon>Actinomycetota</taxon>
        <taxon>Actinomycetes</taxon>
        <taxon>Kitasatosporales</taxon>
        <taxon>Streptomycetaceae</taxon>
        <taxon>Streptomyces</taxon>
    </lineage>
</organism>
<reference evidence="2" key="1">
    <citation type="submission" date="2022-10" db="EMBL/GenBank/DDBJ databases">
        <title>The complete genomes of actinobacterial strains from the NBC collection.</title>
        <authorList>
            <person name="Joergensen T.S."/>
            <person name="Alvarez Arevalo M."/>
            <person name="Sterndorff E.B."/>
            <person name="Faurdal D."/>
            <person name="Vuksanovic O."/>
            <person name="Mourched A.-S."/>
            <person name="Charusanti P."/>
            <person name="Shaw S."/>
            <person name="Blin K."/>
            <person name="Weber T."/>
        </authorList>
    </citation>
    <scope>NUCLEOTIDE SEQUENCE</scope>
    <source>
        <strain evidence="2">NBC_00060</strain>
    </source>
</reference>
<evidence type="ECO:0000256" key="1">
    <source>
        <dbReference type="SAM" id="MobiDB-lite"/>
    </source>
</evidence>
<dbReference type="AlphaFoldDB" id="A0AAU2H259"/>
<protein>
    <recommendedName>
        <fullName evidence="3">DUF4232 domain-containing protein</fullName>
    </recommendedName>
</protein>
<evidence type="ECO:0008006" key="3">
    <source>
        <dbReference type="Google" id="ProtNLM"/>
    </source>
</evidence>
<proteinExistence type="predicted"/>
<name>A0AAU2H259_9ACTN</name>
<gene>
    <name evidence="2" type="ORF">OHV25_16595</name>
</gene>
<feature type="compositionally biased region" description="Low complexity" evidence="1">
    <location>
        <begin position="57"/>
        <end position="77"/>
    </location>
</feature>
<feature type="region of interest" description="Disordered" evidence="1">
    <location>
        <begin position="41"/>
        <end position="152"/>
    </location>
</feature>